<dbReference type="VEuPathDB" id="TriTrypDB:TcCL_NonESM04606"/>
<organism evidence="2 3">
    <name type="scientific">Trypanosoma cruzi</name>
    <dbReference type="NCBI Taxonomy" id="5693"/>
    <lineage>
        <taxon>Eukaryota</taxon>
        <taxon>Discoba</taxon>
        <taxon>Euglenozoa</taxon>
        <taxon>Kinetoplastea</taxon>
        <taxon>Metakinetoplastina</taxon>
        <taxon>Trypanosomatida</taxon>
        <taxon>Trypanosomatidae</taxon>
        <taxon>Trypanosoma</taxon>
        <taxon>Schizotrypanum</taxon>
    </lineage>
</organism>
<dbReference type="VEuPathDB" id="TriTrypDB:TcCLB.506177.100"/>
<keyword evidence="2" id="KW-0808">Transferase</keyword>
<dbReference type="InterPro" id="IPR039840">
    <property type="entry name" value="NAA80"/>
</dbReference>
<dbReference type="PROSITE" id="PS51186">
    <property type="entry name" value="GNAT"/>
    <property type="match status" value="1"/>
</dbReference>
<dbReference type="VEuPathDB" id="TriTrypDB:TcG_06565"/>
<dbReference type="Proteomes" id="UP000246078">
    <property type="component" value="Unassembled WGS sequence"/>
</dbReference>
<dbReference type="OrthoDB" id="329272at2759"/>
<dbReference type="EMBL" id="PRFC01000250">
    <property type="protein sequence ID" value="PWU96843.1"/>
    <property type="molecule type" value="Genomic_DNA"/>
</dbReference>
<gene>
    <name evidence="2" type="ORF">C3747_250g40</name>
</gene>
<protein>
    <submittedName>
        <fullName evidence="2">Actyltransferase-like protein</fullName>
    </submittedName>
</protein>
<evidence type="ECO:0000313" key="3">
    <source>
        <dbReference type="Proteomes" id="UP000246078"/>
    </source>
</evidence>
<comment type="caution">
    <text evidence="2">The sequence shown here is derived from an EMBL/GenBank/DDBJ whole genome shotgun (WGS) entry which is preliminary data.</text>
</comment>
<dbReference type="InterPro" id="IPR016181">
    <property type="entry name" value="Acyl_CoA_acyltransferase"/>
</dbReference>
<feature type="domain" description="N-acetyltransferase" evidence="1">
    <location>
        <begin position="31"/>
        <end position="167"/>
    </location>
</feature>
<dbReference type="InterPro" id="IPR000182">
    <property type="entry name" value="GNAT_dom"/>
</dbReference>
<dbReference type="Pfam" id="PF13673">
    <property type="entry name" value="Acetyltransf_10"/>
    <property type="match status" value="1"/>
</dbReference>
<evidence type="ECO:0000313" key="2">
    <source>
        <dbReference type="EMBL" id="PWU96843.1"/>
    </source>
</evidence>
<dbReference type="VEuPathDB" id="TriTrypDB:TcYC6_0101270"/>
<dbReference type="AlphaFoldDB" id="A0A2V2VRA2"/>
<dbReference type="SMR" id="A0A2V2VRA2"/>
<dbReference type="VEuPathDB" id="TriTrypDB:C4B63_51g104"/>
<dbReference type="VEuPathDB" id="TriTrypDB:TcCLB.506181.104"/>
<dbReference type="Gene3D" id="3.40.630.30">
    <property type="match status" value="1"/>
</dbReference>
<dbReference type="SUPFAM" id="SSF55729">
    <property type="entry name" value="Acyl-CoA N-acyltransferases (Nat)"/>
    <property type="match status" value="1"/>
</dbReference>
<dbReference type="GO" id="GO:0006048">
    <property type="term" value="P:UDP-N-acetylglucosamine biosynthetic process"/>
    <property type="evidence" value="ECO:0007669"/>
    <property type="project" value="UniProtKB-UniPathway"/>
</dbReference>
<accession>A0A2V2VRA2</accession>
<dbReference type="CDD" id="cd04301">
    <property type="entry name" value="NAT_SF"/>
    <property type="match status" value="1"/>
</dbReference>
<dbReference type="PANTHER" id="PTHR13538:SF4">
    <property type="entry name" value="N-ALPHA-ACETYLTRANSFERASE 80"/>
    <property type="match status" value="1"/>
</dbReference>
<name>A0A2V2VRA2_TRYCR</name>
<sequence length="167" mass="19096">MPLVVRFAQGKDNDVFRDAAIIRDSIFMQERGVPASLEHDSHDAYAIHLVLYDEDASDNQKQRGGEKKSLPIAAARLRVVRHCGVHAYDTPVVKVERVCVRRPHRGKGYGVFLMKEVEKYAREKMGISTLVLHAKLPVKKFYKRLGFHETSDEFMESNISHITMSKM</sequence>
<dbReference type="VEuPathDB" id="TriTrypDB:C3747_250g40"/>
<proteinExistence type="predicted"/>
<dbReference type="VEuPathDB" id="TriTrypDB:TCSYLVIO_002073"/>
<evidence type="ECO:0000259" key="1">
    <source>
        <dbReference type="PROSITE" id="PS51186"/>
    </source>
</evidence>
<dbReference type="GO" id="GO:0005737">
    <property type="term" value="C:cytoplasm"/>
    <property type="evidence" value="ECO:0007669"/>
    <property type="project" value="TreeGrafter"/>
</dbReference>
<dbReference type="GO" id="GO:0008080">
    <property type="term" value="F:N-acetyltransferase activity"/>
    <property type="evidence" value="ECO:0007669"/>
    <property type="project" value="InterPro"/>
</dbReference>
<reference evidence="2 3" key="1">
    <citation type="journal article" date="2018" name="Microb. Genom.">
        <title>Expanding an expanded genome: long-read sequencing of Trypanosoma cruzi.</title>
        <authorList>
            <person name="Berna L."/>
            <person name="Rodriguez M."/>
            <person name="Chiribao M.L."/>
            <person name="Parodi-Talice A."/>
            <person name="Pita S."/>
            <person name="Rijo G."/>
            <person name="Alvarez-Valin F."/>
            <person name="Robello C."/>
        </authorList>
    </citation>
    <scope>NUCLEOTIDE SEQUENCE [LARGE SCALE GENOMIC DNA]</scope>
    <source>
        <strain evidence="2 3">TCC</strain>
    </source>
</reference>
<dbReference type="GO" id="GO:1905502">
    <property type="term" value="F:acetyl-CoA binding"/>
    <property type="evidence" value="ECO:0007669"/>
    <property type="project" value="TreeGrafter"/>
</dbReference>
<dbReference type="VEuPathDB" id="TriTrypDB:BCY84_13724"/>
<dbReference type="VEuPathDB" id="TriTrypDB:TcBrA4_0073160"/>
<dbReference type="UniPathway" id="UPA00113">
    <property type="reaction ID" value="UER00529"/>
</dbReference>
<dbReference type="PANTHER" id="PTHR13538">
    <property type="entry name" value="N-ACETYLTRANSFERASE 6"/>
    <property type="match status" value="1"/>
</dbReference>